<comment type="similarity">
    <text evidence="2 8">Belongs to the pantothenate synthetase family.</text>
</comment>
<dbReference type="NCBIfam" id="TIGR00018">
    <property type="entry name" value="panC"/>
    <property type="match status" value="1"/>
</dbReference>
<dbReference type="GO" id="GO:0005829">
    <property type="term" value="C:cytosol"/>
    <property type="evidence" value="ECO:0007669"/>
    <property type="project" value="TreeGrafter"/>
</dbReference>
<sequence>MSTPKIVRTKKELQTHVQRWHRAGQKVGLVPTMGALHHGHLSLVDYIAHSVDKIIATIFVNPTQFGAGEDLDSYPRQEKQDLEALSRTACDLVFIPDASEIYPDGFSTTVSLSGITEILEGAKRPGHFDGVATVVTKLLLMSRCNVAVFGEKDYQQLAVIKQVTKDLDLPVTILGAPLIREKDGLAASSRNAYLSEKERAIAAHLNQVLKECVTLIHTGTPLREAERIARQSLLDIGFESIDYITIVDPTSLKQLDSVTDINTARLLAVARLGRVRLLDNMPV</sequence>
<evidence type="ECO:0000256" key="8">
    <source>
        <dbReference type="HAMAP-Rule" id="MF_00158"/>
    </source>
</evidence>
<feature type="binding site" evidence="8">
    <location>
        <position position="179"/>
    </location>
    <ligand>
        <name>ATP</name>
        <dbReference type="ChEBI" id="CHEBI:30616"/>
    </ligand>
</feature>
<evidence type="ECO:0000256" key="6">
    <source>
        <dbReference type="ARBA" id="ARBA00022840"/>
    </source>
</evidence>
<dbReference type="InterPro" id="IPR003721">
    <property type="entry name" value="Pantoate_ligase"/>
</dbReference>
<evidence type="ECO:0000313" key="10">
    <source>
        <dbReference type="Proteomes" id="UP001268683"/>
    </source>
</evidence>
<dbReference type="Proteomes" id="UP001268683">
    <property type="component" value="Chromosome"/>
</dbReference>
<comment type="subcellular location">
    <subcellularLocation>
        <location evidence="8">Cytoplasm</location>
    </subcellularLocation>
</comment>
<dbReference type="CDD" id="cd00560">
    <property type="entry name" value="PanC"/>
    <property type="match status" value="1"/>
</dbReference>
<dbReference type="SUPFAM" id="SSF52374">
    <property type="entry name" value="Nucleotidylyl transferase"/>
    <property type="match status" value="1"/>
</dbReference>
<feature type="binding site" evidence="8">
    <location>
        <begin position="187"/>
        <end position="190"/>
    </location>
    <ligand>
        <name>ATP</name>
        <dbReference type="ChEBI" id="CHEBI:30616"/>
    </ligand>
</feature>
<dbReference type="InterPro" id="IPR042176">
    <property type="entry name" value="Pantoate_ligase_C"/>
</dbReference>
<comment type="miscellaneous">
    <text evidence="8">The reaction proceeds by a bi uni uni bi ping pong mechanism.</text>
</comment>
<gene>
    <name evidence="8 9" type="primary">panC</name>
    <name evidence="9" type="ORF">QGN29_13515</name>
</gene>
<comment type="pathway">
    <text evidence="1 8">Cofactor biosynthesis; (R)-pantothenate biosynthesis; (R)-pantothenate from (R)-pantoate and beta-alanine: step 1/1.</text>
</comment>
<feature type="binding site" evidence="8">
    <location>
        <begin position="33"/>
        <end position="40"/>
    </location>
    <ligand>
        <name>ATP</name>
        <dbReference type="ChEBI" id="CHEBI:30616"/>
    </ligand>
</feature>
<name>A0AA52ED48_9PROT</name>
<reference evidence="9" key="1">
    <citation type="submission" date="2023-04" db="EMBL/GenBank/DDBJ databases">
        <title>Complete genome sequence of Temperatibacter marinus.</title>
        <authorList>
            <person name="Rong J.-C."/>
            <person name="Yi M.-L."/>
            <person name="Zhao Q."/>
        </authorList>
    </citation>
    <scope>NUCLEOTIDE SEQUENCE</scope>
    <source>
        <strain evidence="9">NBRC 110045</strain>
    </source>
</reference>
<feature type="binding site" evidence="8">
    <location>
        <position position="64"/>
    </location>
    <ligand>
        <name>(R)-pantoate</name>
        <dbReference type="ChEBI" id="CHEBI:15980"/>
    </ligand>
</feature>
<dbReference type="HAMAP" id="MF_00158">
    <property type="entry name" value="PanC"/>
    <property type="match status" value="1"/>
</dbReference>
<dbReference type="PANTHER" id="PTHR21299:SF1">
    <property type="entry name" value="PANTOATE--BETA-ALANINE LIGASE"/>
    <property type="match status" value="1"/>
</dbReference>
<evidence type="ECO:0000256" key="2">
    <source>
        <dbReference type="ARBA" id="ARBA00009256"/>
    </source>
</evidence>
<dbReference type="GO" id="GO:0005524">
    <property type="term" value="F:ATP binding"/>
    <property type="evidence" value="ECO:0007669"/>
    <property type="project" value="UniProtKB-KW"/>
</dbReference>
<feature type="active site" description="Proton donor" evidence="8">
    <location>
        <position position="40"/>
    </location>
</feature>
<evidence type="ECO:0000313" key="9">
    <source>
        <dbReference type="EMBL" id="WND02566.1"/>
    </source>
</evidence>
<accession>A0AA52ED48</accession>
<organism evidence="9 10">
    <name type="scientific">Temperatibacter marinus</name>
    <dbReference type="NCBI Taxonomy" id="1456591"/>
    <lineage>
        <taxon>Bacteria</taxon>
        <taxon>Pseudomonadati</taxon>
        <taxon>Pseudomonadota</taxon>
        <taxon>Alphaproteobacteria</taxon>
        <taxon>Kordiimonadales</taxon>
        <taxon>Temperatibacteraceae</taxon>
        <taxon>Temperatibacter</taxon>
    </lineage>
</organism>
<keyword evidence="3 8" id="KW-0436">Ligase</keyword>
<dbReference type="Gene3D" id="3.30.1300.10">
    <property type="entry name" value="Pantoate-beta-alanine ligase, C-terminal domain"/>
    <property type="match status" value="1"/>
</dbReference>
<feature type="binding site" evidence="8">
    <location>
        <position position="156"/>
    </location>
    <ligand>
        <name>(R)-pantoate</name>
        <dbReference type="ChEBI" id="CHEBI:15980"/>
    </ligand>
</feature>
<evidence type="ECO:0000256" key="1">
    <source>
        <dbReference type="ARBA" id="ARBA00004990"/>
    </source>
</evidence>
<keyword evidence="6 8" id="KW-0067">ATP-binding</keyword>
<evidence type="ECO:0000256" key="7">
    <source>
        <dbReference type="ARBA" id="ARBA00048258"/>
    </source>
</evidence>
<evidence type="ECO:0000256" key="4">
    <source>
        <dbReference type="ARBA" id="ARBA00022655"/>
    </source>
</evidence>
<protein>
    <recommendedName>
        <fullName evidence="8">Pantothenate synthetase</fullName>
        <shortName evidence="8">PS</shortName>
        <ecNumber evidence="8">6.3.2.1</ecNumber>
    </recommendedName>
    <alternativeName>
        <fullName evidence="8">Pantoate--beta-alanine ligase</fullName>
    </alternativeName>
    <alternativeName>
        <fullName evidence="8">Pantoate-activating enzyme</fullName>
    </alternativeName>
</protein>
<dbReference type="GO" id="GO:0015940">
    <property type="term" value="P:pantothenate biosynthetic process"/>
    <property type="evidence" value="ECO:0007669"/>
    <property type="project" value="UniProtKB-UniRule"/>
</dbReference>
<dbReference type="InterPro" id="IPR014729">
    <property type="entry name" value="Rossmann-like_a/b/a_fold"/>
</dbReference>
<dbReference type="EC" id="6.3.2.1" evidence="8"/>
<dbReference type="PANTHER" id="PTHR21299">
    <property type="entry name" value="CYTIDYLATE KINASE/PANTOATE-BETA-ALANINE LIGASE"/>
    <property type="match status" value="1"/>
</dbReference>
<evidence type="ECO:0000256" key="3">
    <source>
        <dbReference type="ARBA" id="ARBA00022598"/>
    </source>
</evidence>
<dbReference type="GO" id="GO:0004592">
    <property type="term" value="F:pantoate-beta-alanine ligase activity"/>
    <property type="evidence" value="ECO:0007669"/>
    <property type="project" value="UniProtKB-UniRule"/>
</dbReference>
<evidence type="ECO:0000256" key="5">
    <source>
        <dbReference type="ARBA" id="ARBA00022741"/>
    </source>
</evidence>
<dbReference type="RefSeq" id="WP_310798401.1">
    <property type="nucleotide sequence ID" value="NZ_CP123872.1"/>
</dbReference>
<keyword evidence="4 8" id="KW-0566">Pantothenate biosynthesis</keyword>
<feature type="binding site" evidence="8">
    <location>
        <position position="64"/>
    </location>
    <ligand>
        <name>beta-alanine</name>
        <dbReference type="ChEBI" id="CHEBI:57966"/>
    </ligand>
</feature>
<dbReference type="AlphaFoldDB" id="A0AA52ED48"/>
<dbReference type="Gene3D" id="3.40.50.620">
    <property type="entry name" value="HUPs"/>
    <property type="match status" value="1"/>
</dbReference>
<dbReference type="EMBL" id="CP123872">
    <property type="protein sequence ID" value="WND02566.1"/>
    <property type="molecule type" value="Genomic_DNA"/>
</dbReference>
<comment type="subunit">
    <text evidence="8">Homodimer.</text>
</comment>
<keyword evidence="8" id="KW-0963">Cytoplasm</keyword>
<dbReference type="Pfam" id="PF02569">
    <property type="entry name" value="Pantoate_ligase"/>
    <property type="match status" value="1"/>
</dbReference>
<proteinExistence type="inferred from homology"/>
<feature type="binding site" evidence="8">
    <location>
        <begin position="150"/>
        <end position="153"/>
    </location>
    <ligand>
        <name>ATP</name>
        <dbReference type="ChEBI" id="CHEBI:30616"/>
    </ligand>
</feature>
<keyword evidence="5 8" id="KW-0547">Nucleotide-binding</keyword>
<comment type="catalytic activity">
    <reaction evidence="7 8">
        <text>(R)-pantoate + beta-alanine + ATP = (R)-pantothenate + AMP + diphosphate + H(+)</text>
        <dbReference type="Rhea" id="RHEA:10912"/>
        <dbReference type="ChEBI" id="CHEBI:15378"/>
        <dbReference type="ChEBI" id="CHEBI:15980"/>
        <dbReference type="ChEBI" id="CHEBI:29032"/>
        <dbReference type="ChEBI" id="CHEBI:30616"/>
        <dbReference type="ChEBI" id="CHEBI:33019"/>
        <dbReference type="ChEBI" id="CHEBI:57966"/>
        <dbReference type="ChEBI" id="CHEBI:456215"/>
        <dbReference type="EC" id="6.3.2.1"/>
    </reaction>
</comment>
<dbReference type="KEGG" id="tmk:QGN29_13515"/>
<keyword evidence="10" id="KW-1185">Reference proteome</keyword>
<comment type="function">
    <text evidence="8">Catalyzes the condensation of pantoate with beta-alanine in an ATP-dependent reaction via a pantoyl-adenylate intermediate.</text>
</comment>